<feature type="domain" description="GWxTD" evidence="1">
    <location>
        <begin position="308"/>
        <end position="419"/>
    </location>
</feature>
<evidence type="ECO:0000313" key="4">
    <source>
        <dbReference type="Proteomes" id="UP000182011"/>
    </source>
</evidence>
<dbReference type="Proteomes" id="UP000182011">
    <property type="component" value="Unassembled WGS sequence"/>
</dbReference>
<accession>A0A0P1L731</accession>
<accession>A0A0P1LYC2</accession>
<dbReference type="Proteomes" id="UP000182200">
    <property type="component" value="Unassembled WGS sequence"/>
</dbReference>
<reference evidence="2 5" key="1">
    <citation type="submission" date="2015-11" db="EMBL/GenBank/DDBJ databases">
        <authorList>
            <person name="Varghese N."/>
        </authorList>
    </citation>
    <scope>NUCLEOTIDE SEQUENCE [LARGE SCALE GENOMIC DNA]</scope>
    <source>
        <strain evidence="2 5">JGI-8</strain>
    </source>
</reference>
<accession>A0A0P1LIX6</accession>
<dbReference type="EMBL" id="CZVI01000029">
    <property type="protein sequence ID" value="CUS92561.1"/>
    <property type="molecule type" value="Genomic_DNA"/>
</dbReference>
<dbReference type="InterPro" id="IPR030959">
    <property type="entry name" value="GWxTD_dom"/>
</dbReference>
<dbReference type="EMBL" id="FAOP01000011">
    <property type="protein sequence ID" value="CUU08902.1"/>
    <property type="molecule type" value="Genomic_DNA"/>
</dbReference>
<accession>A0A0P1LXZ6</accession>
<proteinExistence type="predicted"/>
<evidence type="ECO:0000313" key="3">
    <source>
        <dbReference type="EMBL" id="CUU08902.1"/>
    </source>
</evidence>
<dbReference type="AlphaFoldDB" id="A0A0P1MML3"/>
<evidence type="ECO:0000259" key="1">
    <source>
        <dbReference type="Pfam" id="PF20094"/>
    </source>
</evidence>
<dbReference type="STRING" id="1633631.GCA_001442925_02213"/>
<protein>
    <submittedName>
        <fullName evidence="3">GWxTD domain-containing protein</fullName>
    </submittedName>
</protein>
<accession>A0A0P1MML3</accession>
<gene>
    <name evidence="3" type="ORF">JGI4_02219</name>
    <name evidence="2" type="ORF">JGI8_01696</name>
</gene>
<accession>A0A0P1M297</accession>
<sequence>MNLLLFTFIGLFANLFVEGRLGLNVDYSVFRHSERESYLEIFYSLQKSKFLYEFKNGRYNISAYLRLDVINIEKDSTLIRKGWKVETSFEDTSKVAGEDIVDVLRFYVPSGKYRIIMRALDLHNTQNYDSVSFDVNVPVFDSKDKLMISSLEFCYSISKSTDTTDVFYKNSYRVVPNPTALYGLNVPVLYYYFELYNVLSGVKGEQFHINISVLDNNQNKVPDIRERKFVRNKVYNSVVEVGTVNVNMLPTGIYYLDVVISEVDGSILAENRRKFFIYNPSVAPRIDTSSITAELLGIDEKSLDDEFSKAVYISTQEEASIYSQLKGVDAKRRFLGAFWARRGGVEFRKKYLERVEQANVKFATRLTPGWRTDRGRVYIIYGPPDEVERYPYSENMKPYEIWHYYNLQGGVIFVFGDRTGFGSYELLHSTLVGEIKNEEWMYLLMQR</sequence>
<name>A0A0P1MML3_9BACT</name>
<reference evidence="3 4" key="2">
    <citation type="submission" date="2015-11" db="EMBL/GenBank/DDBJ databases">
        <authorList>
            <person name="Zhang Y."/>
            <person name="Guo Z."/>
        </authorList>
    </citation>
    <scope>NUCLEOTIDE SEQUENCE [LARGE SCALE GENOMIC DNA]</scope>
    <source>
        <strain evidence="3">JGI-4</strain>
    </source>
</reference>
<accession>A0A0S4NF84</accession>
<keyword evidence="5" id="KW-1185">Reference proteome</keyword>
<dbReference type="RefSeq" id="WP_075427020.1">
    <property type="nucleotide sequence ID" value="NZ_CZVI01000029.1"/>
</dbReference>
<organism evidence="3 4">
    <name type="scientific">Candidatus Kryptonium thompsonii</name>
    <dbReference type="NCBI Taxonomy" id="1633631"/>
    <lineage>
        <taxon>Bacteria</taxon>
        <taxon>Pseudomonadati</taxon>
        <taxon>Candidatus Kryptoniota</taxon>
        <taxon>Candidatus Kryptonium</taxon>
    </lineage>
</organism>
<evidence type="ECO:0000313" key="2">
    <source>
        <dbReference type="EMBL" id="CUS92561.1"/>
    </source>
</evidence>
<dbReference type="Pfam" id="PF20094">
    <property type="entry name" value="GWxTD_dom"/>
    <property type="match status" value="1"/>
</dbReference>
<accession>A0A0P1L5W5</accession>
<accession>A0A0P1MB05</accession>
<evidence type="ECO:0000313" key="5">
    <source>
        <dbReference type="Proteomes" id="UP000182200"/>
    </source>
</evidence>
<dbReference type="NCBIfam" id="TIGR04514">
    <property type="entry name" value="GWxTD_dom"/>
    <property type="match status" value="1"/>
</dbReference>